<evidence type="ECO:0000256" key="6">
    <source>
        <dbReference type="ARBA" id="ARBA00022989"/>
    </source>
</evidence>
<evidence type="ECO:0000313" key="14">
    <source>
        <dbReference type="Proteomes" id="UP000759537"/>
    </source>
</evidence>
<evidence type="ECO:0000256" key="8">
    <source>
        <dbReference type="ARBA" id="ARBA00023136"/>
    </source>
</evidence>
<protein>
    <submittedName>
        <fullName evidence="13">60Kd inner membrane protein-domain-containing protein</fullName>
    </submittedName>
</protein>
<evidence type="ECO:0000256" key="3">
    <source>
        <dbReference type="ARBA" id="ARBA00022692"/>
    </source>
</evidence>
<comment type="subcellular location">
    <subcellularLocation>
        <location evidence="9">Membrane</location>
        <topology evidence="9">Multi-pass membrane protein</topology>
    </subcellularLocation>
    <subcellularLocation>
        <location evidence="1">Mitochondrion inner membrane</location>
        <topology evidence="1">Multi-pass membrane protein</topology>
    </subcellularLocation>
</comment>
<keyword evidence="7" id="KW-0496">Mitochondrion</keyword>
<dbReference type="GO" id="GO:0005743">
    <property type="term" value="C:mitochondrial inner membrane"/>
    <property type="evidence" value="ECO:0007669"/>
    <property type="project" value="UniProtKB-SubCell"/>
</dbReference>
<evidence type="ECO:0000256" key="2">
    <source>
        <dbReference type="ARBA" id="ARBA00009877"/>
    </source>
</evidence>
<dbReference type="EMBL" id="WHVB01000006">
    <property type="protein sequence ID" value="KAF8481789.1"/>
    <property type="molecule type" value="Genomic_DNA"/>
</dbReference>
<reference evidence="13" key="1">
    <citation type="submission" date="2019-10" db="EMBL/GenBank/DDBJ databases">
        <authorList>
            <consortium name="DOE Joint Genome Institute"/>
            <person name="Kuo A."/>
            <person name="Miyauchi S."/>
            <person name="Kiss E."/>
            <person name="Drula E."/>
            <person name="Kohler A."/>
            <person name="Sanchez-Garcia M."/>
            <person name="Andreopoulos B."/>
            <person name="Barry K.W."/>
            <person name="Bonito G."/>
            <person name="Buee M."/>
            <person name="Carver A."/>
            <person name="Chen C."/>
            <person name="Cichocki N."/>
            <person name="Clum A."/>
            <person name="Culley D."/>
            <person name="Crous P.W."/>
            <person name="Fauchery L."/>
            <person name="Girlanda M."/>
            <person name="Hayes R."/>
            <person name="Keri Z."/>
            <person name="LaButti K."/>
            <person name="Lipzen A."/>
            <person name="Lombard V."/>
            <person name="Magnuson J."/>
            <person name="Maillard F."/>
            <person name="Morin E."/>
            <person name="Murat C."/>
            <person name="Nolan M."/>
            <person name="Ohm R."/>
            <person name="Pangilinan J."/>
            <person name="Pereira M."/>
            <person name="Perotto S."/>
            <person name="Peter M."/>
            <person name="Riley R."/>
            <person name="Sitrit Y."/>
            <person name="Stielow B."/>
            <person name="Szollosi G."/>
            <person name="Zifcakova L."/>
            <person name="Stursova M."/>
            <person name="Spatafora J.W."/>
            <person name="Tedersoo L."/>
            <person name="Vaario L.-M."/>
            <person name="Yamada A."/>
            <person name="Yan M."/>
            <person name="Wang P."/>
            <person name="Xu J."/>
            <person name="Bruns T."/>
            <person name="Baldrian P."/>
            <person name="Vilgalys R."/>
            <person name="Henrissat B."/>
            <person name="Grigoriev I.V."/>
            <person name="Hibbett D."/>
            <person name="Nagy L.G."/>
            <person name="Martin F.M."/>
        </authorList>
    </citation>
    <scope>NUCLEOTIDE SEQUENCE</scope>
    <source>
        <strain evidence="13">Prilba</strain>
    </source>
</reference>
<keyword evidence="8 11" id="KW-0472">Membrane</keyword>
<dbReference type="CDD" id="cd20069">
    <property type="entry name" value="5TM_Oxa1-like"/>
    <property type="match status" value="1"/>
</dbReference>
<keyword evidence="6 11" id="KW-1133">Transmembrane helix</keyword>
<dbReference type="InterPro" id="IPR001708">
    <property type="entry name" value="YidC/ALB3/OXA1/COX18"/>
</dbReference>
<dbReference type="OrthoDB" id="2148490at2759"/>
<evidence type="ECO:0000256" key="10">
    <source>
        <dbReference type="SAM" id="MobiDB-lite"/>
    </source>
</evidence>
<keyword evidence="3 9" id="KW-0812">Transmembrane</keyword>
<gene>
    <name evidence="13" type="ORF">DFH94DRAFT_408058</name>
</gene>
<accession>A0A9P5MYJ5</accession>
<organism evidence="13 14">
    <name type="scientific">Russula ochroleuca</name>
    <dbReference type="NCBI Taxonomy" id="152965"/>
    <lineage>
        <taxon>Eukaryota</taxon>
        <taxon>Fungi</taxon>
        <taxon>Dikarya</taxon>
        <taxon>Basidiomycota</taxon>
        <taxon>Agaricomycotina</taxon>
        <taxon>Agaricomycetes</taxon>
        <taxon>Russulales</taxon>
        <taxon>Russulaceae</taxon>
        <taxon>Russula</taxon>
    </lineage>
</organism>
<evidence type="ECO:0000256" key="5">
    <source>
        <dbReference type="ARBA" id="ARBA00022946"/>
    </source>
</evidence>
<evidence type="ECO:0000256" key="1">
    <source>
        <dbReference type="ARBA" id="ARBA00004448"/>
    </source>
</evidence>
<dbReference type="AlphaFoldDB" id="A0A9P5MYJ5"/>
<dbReference type="GO" id="GO:0032979">
    <property type="term" value="P:protein insertion into mitochondrial inner membrane from matrix"/>
    <property type="evidence" value="ECO:0007669"/>
    <property type="project" value="TreeGrafter"/>
</dbReference>
<dbReference type="InterPro" id="IPR028055">
    <property type="entry name" value="YidC/Oxa/ALB_C"/>
</dbReference>
<feature type="transmembrane region" description="Helical" evidence="11">
    <location>
        <begin position="223"/>
        <end position="244"/>
    </location>
</feature>
<dbReference type="Proteomes" id="UP000759537">
    <property type="component" value="Unassembled WGS sequence"/>
</dbReference>
<proteinExistence type="inferred from homology"/>
<feature type="domain" description="Membrane insertase YidC/Oxa/ALB C-terminal" evidence="12">
    <location>
        <begin position="152"/>
        <end position="349"/>
    </location>
</feature>
<comment type="caution">
    <text evidence="13">The sequence shown here is derived from an EMBL/GenBank/DDBJ whole genome shotgun (WGS) entry which is preliminary data.</text>
</comment>
<keyword evidence="14" id="KW-1185">Reference proteome</keyword>
<keyword evidence="4" id="KW-0999">Mitochondrion inner membrane</keyword>
<feature type="transmembrane region" description="Helical" evidence="11">
    <location>
        <begin position="274"/>
        <end position="293"/>
    </location>
</feature>
<name>A0A9P5MYJ5_9AGAM</name>
<evidence type="ECO:0000313" key="13">
    <source>
        <dbReference type="EMBL" id="KAF8481789.1"/>
    </source>
</evidence>
<sequence>MLSRLQCVGARSTRQYLTPSSAQLRLKRVSLLPCPPRVQGPLATRGIWLFSKKTEAAPPATVPRETPISEPVPAPPEVASSAPVTTPTVEAVPAEAIASASPLPQSDALDTLVSLTPLQYGDLAALGLTSWAPAGLCTWMLELVNVSTGLPWFHTIVAGTFLARLILLPFSVKQLRNSAALAPYQPRLLELKEELDRAYKSGDKIAVQRVALKQRTVYGESGVSMLPMLLIPFVQLPVTLGMFFSVKRLCTLPLEQLHWSGVSFLPDLTVPDPYYILPIAAAVLMNVQLHVGASDMAATADRTTVAHMINAFRVVSVISIPLMGHFPSGLNLYVLSGITAMLLQTTILQRDVVRRMLRLPVRQKNTDMVPVTFKESIDHLKKWFREQNRIAQERAQQGRKW</sequence>
<dbReference type="Pfam" id="PF02096">
    <property type="entry name" value="60KD_IMP"/>
    <property type="match status" value="1"/>
</dbReference>
<reference evidence="13" key="2">
    <citation type="journal article" date="2020" name="Nat. Commun.">
        <title>Large-scale genome sequencing of mycorrhizal fungi provides insights into the early evolution of symbiotic traits.</title>
        <authorList>
            <person name="Miyauchi S."/>
            <person name="Kiss E."/>
            <person name="Kuo A."/>
            <person name="Drula E."/>
            <person name="Kohler A."/>
            <person name="Sanchez-Garcia M."/>
            <person name="Morin E."/>
            <person name="Andreopoulos B."/>
            <person name="Barry K.W."/>
            <person name="Bonito G."/>
            <person name="Buee M."/>
            <person name="Carver A."/>
            <person name="Chen C."/>
            <person name="Cichocki N."/>
            <person name="Clum A."/>
            <person name="Culley D."/>
            <person name="Crous P.W."/>
            <person name="Fauchery L."/>
            <person name="Girlanda M."/>
            <person name="Hayes R.D."/>
            <person name="Keri Z."/>
            <person name="LaButti K."/>
            <person name="Lipzen A."/>
            <person name="Lombard V."/>
            <person name="Magnuson J."/>
            <person name="Maillard F."/>
            <person name="Murat C."/>
            <person name="Nolan M."/>
            <person name="Ohm R.A."/>
            <person name="Pangilinan J."/>
            <person name="Pereira M.F."/>
            <person name="Perotto S."/>
            <person name="Peter M."/>
            <person name="Pfister S."/>
            <person name="Riley R."/>
            <person name="Sitrit Y."/>
            <person name="Stielow J.B."/>
            <person name="Szollosi G."/>
            <person name="Zifcakova L."/>
            <person name="Stursova M."/>
            <person name="Spatafora J.W."/>
            <person name="Tedersoo L."/>
            <person name="Vaario L.M."/>
            <person name="Yamada A."/>
            <person name="Yan M."/>
            <person name="Wang P."/>
            <person name="Xu J."/>
            <person name="Bruns T."/>
            <person name="Baldrian P."/>
            <person name="Vilgalys R."/>
            <person name="Dunand C."/>
            <person name="Henrissat B."/>
            <person name="Grigoriev I.V."/>
            <person name="Hibbett D."/>
            <person name="Nagy L.G."/>
            <person name="Martin F.M."/>
        </authorList>
    </citation>
    <scope>NUCLEOTIDE SEQUENCE</scope>
    <source>
        <strain evidence="13">Prilba</strain>
    </source>
</reference>
<evidence type="ECO:0000256" key="11">
    <source>
        <dbReference type="SAM" id="Phobius"/>
    </source>
</evidence>
<keyword evidence="5" id="KW-0809">Transit peptide</keyword>
<evidence type="ECO:0000256" key="4">
    <source>
        <dbReference type="ARBA" id="ARBA00022792"/>
    </source>
</evidence>
<evidence type="ECO:0000259" key="12">
    <source>
        <dbReference type="Pfam" id="PF02096"/>
    </source>
</evidence>
<dbReference type="GO" id="GO:0032977">
    <property type="term" value="F:membrane insertase activity"/>
    <property type="evidence" value="ECO:0007669"/>
    <property type="project" value="InterPro"/>
</dbReference>
<comment type="similarity">
    <text evidence="2 9">Belongs to the OXA1/ALB3/YidC family.</text>
</comment>
<dbReference type="PANTHER" id="PTHR12428:SF66">
    <property type="entry name" value="MITOCHONDRIAL INNER MEMBRANE PROTEIN OXA1L"/>
    <property type="match status" value="1"/>
</dbReference>
<evidence type="ECO:0000256" key="7">
    <source>
        <dbReference type="ARBA" id="ARBA00023128"/>
    </source>
</evidence>
<evidence type="ECO:0000256" key="9">
    <source>
        <dbReference type="RuleBase" id="RU003945"/>
    </source>
</evidence>
<feature type="transmembrane region" description="Helical" evidence="11">
    <location>
        <begin position="153"/>
        <end position="172"/>
    </location>
</feature>
<feature type="region of interest" description="Disordered" evidence="10">
    <location>
        <begin position="58"/>
        <end position="82"/>
    </location>
</feature>
<dbReference type="PANTHER" id="PTHR12428">
    <property type="entry name" value="OXA1"/>
    <property type="match status" value="1"/>
</dbReference>